<keyword evidence="5" id="KW-1185">Reference proteome</keyword>
<dbReference type="KEGG" id="rlc:K227x_42580"/>
<dbReference type="PANTHER" id="PTHR30344">
    <property type="entry name" value="6-PHOSPHOGLUCONOLACTONASE-RELATED"/>
    <property type="match status" value="1"/>
</dbReference>
<dbReference type="Proteomes" id="UP000318538">
    <property type="component" value="Chromosome"/>
</dbReference>
<evidence type="ECO:0000256" key="1">
    <source>
        <dbReference type="ARBA" id="ARBA00005564"/>
    </source>
</evidence>
<evidence type="ECO:0000256" key="3">
    <source>
        <dbReference type="SAM" id="SignalP"/>
    </source>
</evidence>
<dbReference type="GO" id="GO:0017057">
    <property type="term" value="F:6-phosphogluconolactonase activity"/>
    <property type="evidence" value="ECO:0007669"/>
    <property type="project" value="UniProtKB-EC"/>
</dbReference>
<dbReference type="InterPro" id="IPR011048">
    <property type="entry name" value="Haem_d1_sf"/>
</dbReference>
<organism evidence="4 5">
    <name type="scientific">Rubripirellula lacrimiformis</name>
    <dbReference type="NCBI Taxonomy" id="1930273"/>
    <lineage>
        <taxon>Bacteria</taxon>
        <taxon>Pseudomonadati</taxon>
        <taxon>Planctomycetota</taxon>
        <taxon>Planctomycetia</taxon>
        <taxon>Pirellulales</taxon>
        <taxon>Pirellulaceae</taxon>
        <taxon>Rubripirellula</taxon>
    </lineage>
</organism>
<dbReference type="GO" id="GO:0005829">
    <property type="term" value="C:cytosol"/>
    <property type="evidence" value="ECO:0007669"/>
    <property type="project" value="TreeGrafter"/>
</dbReference>
<keyword evidence="3" id="KW-0732">Signal</keyword>
<gene>
    <name evidence="4" type="primary">pgl_2</name>
    <name evidence="4" type="ORF">K227x_42580</name>
</gene>
<dbReference type="InterPro" id="IPR019405">
    <property type="entry name" value="Lactonase_7-beta_prop"/>
</dbReference>
<comment type="similarity">
    <text evidence="1">Belongs to the cycloisomerase 2 family.</text>
</comment>
<accession>A0A517NFF3</accession>
<reference evidence="4 5" key="1">
    <citation type="submission" date="2019-02" db="EMBL/GenBank/DDBJ databases">
        <title>Deep-cultivation of Planctomycetes and their phenomic and genomic characterization uncovers novel biology.</title>
        <authorList>
            <person name="Wiegand S."/>
            <person name="Jogler M."/>
            <person name="Boedeker C."/>
            <person name="Pinto D."/>
            <person name="Vollmers J."/>
            <person name="Rivas-Marin E."/>
            <person name="Kohn T."/>
            <person name="Peeters S.H."/>
            <person name="Heuer A."/>
            <person name="Rast P."/>
            <person name="Oberbeckmann S."/>
            <person name="Bunk B."/>
            <person name="Jeske O."/>
            <person name="Meyerdierks A."/>
            <person name="Storesund J.E."/>
            <person name="Kallscheuer N."/>
            <person name="Luecker S."/>
            <person name="Lage O.M."/>
            <person name="Pohl T."/>
            <person name="Merkel B.J."/>
            <person name="Hornburger P."/>
            <person name="Mueller R.-W."/>
            <person name="Bruemmer F."/>
            <person name="Labrenz M."/>
            <person name="Spormann A.M."/>
            <person name="Op den Camp H."/>
            <person name="Overmann J."/>
            <person name="Amann R."/>
            <person name="Jetten M.S.M."/>
            <person name="Mascher T."/>
            <person name="Medema M.H."/>
            <person name="Devos D.P."/>
            <person name="Kaster A.-K."/>
            <person name="Ovreas L."/>
            <person name="Rohde M."/>
            <person name="Galperin M.Y."/>
            <person name="Jogler C."/>
        </authorList>
    </citation>
    <scope>NUCLEOTIDE SEQUENCE [LARGE SCALE GENOMIC DNA]</scope>
    <source>
        <strain evidence="4 5">K22_7</strain>
    </source>
</reference>
<dbReference type="InterPro" id="IPR050282">
    <property type="entry name" value="Cycloisomerase_2"/>
</dbReference>
<evidence type="ECO:0000256" key="2">
    <source>
        <dbReference type="ARBA" id="ARBA00022526"/>
    </source>
</evidence>
<feature type="chain" id="PRO_5022104135" evidence="3">
    <location>
        <begin position="24"/>
        <end position="381"/>
    </location>
</feature>
<dbReference type="Gene3D" id="2.130.10.10">
    <property type="entry name" value="YVTN repeat-like/Quinoprotein amine dehydrogenase"/>
    <property type="match status" value="1"/>
</dbReference>
<dbReference type="EMBL" id="CP036525">
    <property type="protein sequence ID" value="QDT05853.1"/>
    <property type="molecule type" value="Genomic_DNA"/>
</dbReference>
<dbReference type="EC" id="3.1.1.31" evidence="4"/>
<dbReference type="SUPFAM" id="SSF51004">
    <property type="entry name" value="C-terminal (heme d1) domain of cytochrome cd1-nitrite reductase"/>
    <property type="match status" value="1"/>
</dbReference>
<dbReference type="OrthoDB" id="9790815at2"/>
<keyword evidence="2" id="KW-0313">Glucose metabolism</keyword>
<dbReference type="AlphaFoldDB" id="A0A517NFF3"/>
<dbReference type="PANTHER" id="PTHR30344:SF1">
    <property type="entry name" value="6-PHOSPHOGLUCONOLACTONASE"/>
    <property type="match status" value="1"/>
</dbReference>
<keyword evidence="2" id="KW-0119">Carbohydrate metabolism</keyword>
<sequence length="381" mass="40206" precursor="true">MRLLILSLCMLVISMSVSGSTSAESIDVWIGTSARQPSQGIYHCTLNTHTGNLTDPTLAAEIRGPGFLAMHPSGNVLYAVGDLNKEAVVAAYAIESSGDGAPQLSLVNSLPIGDGGAAHVAVDPTGKTLLTAQYGGGSVAAFSLNADGSLNQSTELIKHEGGSGVVPKRQDSSHAHWVGFSPDNRFAFVPDLGLDKVVIYSLDAENAKLTPHGFGKVPAGGGPRHMKFHTSGKFAFVLNELSLSVTVFDYDAETGKMTAKQTIPTVSKQTLAKEKFKSASEIRVHPSGQFVFTANRGHDSITVFRVNQSTGELSVIEVENARAVTPRGMNLDPSGNWLLVAGQDSHTLASFNVDGSTGELKYNQSIVTAPSAICVLFQHED</sequence>
<dbReference type="Pfam" id="PF10282">
    <property type="entry name" value="Lactonase"/>
    <property type="match status" value="1"/>
</dbReference>
<keyword evidence="4" id="KW-0378">Hydrolase</keyword>
<proteinExistence type="inferred from homology"/>
<evidence type="ECO:0000313" key="4">
    <source>
        <dbReference type="EMBL" id="QDT05853.1"/>
    </source>
</evidence>
<name>A0A517NFF3_9BACT</name>
<protein>
    <submittedName>
        <fullName evidence="4">6-phosphogluconolactonase</fullName>
        <ecNumber evidence="4">3.1.1.31</ecNumber>
    </submittedName>
</protein>
<feature type="signal peptide" evidence="3">
    <location>
        <begin position="1"/>
        <end position="23"/>
    </location>
</feature>
<dbReference type="InterPro" id="IPR015943">
    <property type="entry name" value="WD40/YVTN_repeat-like_dom_sf"/>
</dbReference>
<dbReference type="GO" id="GO:0006006">
    <property type="term" value="P:glucose metabolic process"/>
    <property type="evidence" value="ECO:0007669"/>
    <property type="project" value="UniProtKB-KW"/>
</dbReference>
<evidence type="ECO:0000313" key="5">
    <source>
        <dbReference type="Proteomes" id="UP000318538"/>
    </source>
</evidence>